<evidence type="ECO:0000313" key="2">
    <source>
        <dbReference type="Proteomes" id="UP000671913"/>
    </source>
</evidence>
<organism evidence="1 2">
    <name type="scientific">Aceticella autotrophica</name>
    <dbReference type="NCBI Taxonomy" id="2755338"/>
    <lineage>
        <taxon>Bacteria</taxon>
        <taxon>Bacillati</taxon>
        <taxon>Bacillota</taxon>
        <taxon>Clostridia</taxon>
        <taxon>Thermoanaerobacterales</taxon>
        <taxon>Thermoanaerobacteraceae</taxon>
        <taxon>Aceticella</taxon>
    </lineage>
</organism>
<evidence type="ECO:0008006" key="3">
    <source>
        <dbReference type="Google" id="ProtNLM"/>
    </source>
</evidence>
<accession>A0A975AWN1</accession>
<name>A0A975AWN1_9THEO</name>
<evidence type="ECO:0000313" key="1">
    <source>
        <dbReference type="EMBL" id="QSZ27827.1"/>
    </source>
</evidence>
<gene>
    <name evidence="1" type="ORF">ACETAC_02755</name>
</gene>
<reference evidence="1" key="1">
    <citation type="submission" date="2020-08" db="EMBL/GenBank/DDBJ databases">
        <title>Genomic insights into the carbon and energy metabolism of the first obligate autotrophic acetogenic bacterium Aceticella autotrophica gen. nov., sp. nov.</title>
        <authorList>
            <person name="Toshchakov S.V."/>
            <person name="Elcheninov A.G."/>
            <person name="Kublanov I.V."/>
            <person name="Frolov E.N."/>
            <person name="Lebedinsky A.V."/>
        </authorList>
    </citation>
    <scope>NUCLEOTIDE SEQUENCE</scope>
    <source>
        <strain evidence="1">3443-3Ac</strain>
    </source>
</reference>
<dbReference type="AlphaFoldDB" id="A0A975AWN1"/>
<dbReference type="EMBL" id="CP060096">
    <property type="protein sequence ID" value="QSZ27827.1"/>
    <property type="molecule type" value="Genomic_DNA"/>
</dbReference>
<dbReference type="KEGG" id="aaut:ACETAC_02755"/>
<protein>
    <recommendedName>
        <fullName evidence="3">DUF2508 domain-containing protein</fullName>
    </recommendedName>
</protein>
<dbReference type="RefSeq" id="WP_284680545.1">
    <property type="nucleotide sequence ID" value="NZ_CP060096.1"/>
</dbReference>
<keyword evidence="2" id="KW-1185">Reference proteome</keyword>
<sequence>MEYNNNNLLQEIDRALKFMKEAETCFEHVEEEDYLKTKLAKLRYDFARQEYIRLLKIAKERKMRYNLQDLYEKILDV</sequence>
<proteinExistence type="predicted"/>
<dbReference type="Proteomes" id="UP000671913">
    <property type="component" value="Chromosome"/>
</dbReference>